<reference evidence="3" key="1">
    <citation type="journal article" date="2021" name="Nat. Commun.">
        <title>Genetic determinants of endophytism in the Arabidopsis root mycobiome.</title>
        <authorList>
            <person name="Mesny F."/>
            <person name="Miyauchi S."/>
            <person name="Thiergart T."/>
            <person name="Pickel B."/>
            <person name="Atanasova L."/>
            <person name="Karlsson M."/>
            <person name="Huettel B."/>
            <person name="Barry K.W."/>
            <person name="Haridas S."/>
            <person name="Chen C."/>
            <person name="Bauer D."/>
            <person name="Andreopoulos W."/>
            <person name="Pangilinan J."/>
            <person name="LaButti K."/>
            <person name="Riley R."/>
            <person name="Lipzen A."/>
            <person name="Clum A."/>
            <person name="Drula E."/>
            <person name="Henrissat B."/>
            <person name="Kohler A."/>
            <person name="Grigoriev I.V."/>
            <person name="Martin F.M."/>
            <person name="Hacquard S."/>
        </authorList>
    </citation>
    <scope>NUCLEOTIDE SEQUENCE</scope>
    <source>
        <strain evidence="3">MPI-CAGE-CH-0230</strain>
    </source>
</reference>
<evidence type="ECO:0000313" key="3">
    <source>
        <dbReference type="EMBL" id="KAH7014541.1"/>
    </source>
</evidence>
<keyword evidence="4" id="KW-1185">Reference proteome</keyword>
<dbReference type="Proteomes" id="UP000756346">
    <property type="component" value="Unassembled WGS sequence"/>
</dbReference>
<evidence type="ECO:0000256" key="1">
    <source>
        <dbReference type="SAM" id="MobiDB-lite"/>
    </source>
</evidence>
<dbReference type="GeneID" id="70187013"/>
<organism evidence="3 4">
    <name type="scientific">Microdochium trichocladiopsis</name>
    <dbReference type="NCBI Taxonomy" id="1682393"/>
    <lineage>
        <taxon>Eukaryota</taxon>
        <taxon>Fungi</taxon>
        <taxon>Dikarya</taxon>
        <taxon>Ascomycota</taxon>
        <taxon>Pezizomycotina</taxon>
        <taxon>Sordariomycetes</taxon>
        <taxon>Xylariomycetidae</taxon>
        <taxon>Xylariales</taxon>
        <taxon>Microdochiaceae</taxon>
        <taxon>Microdochium</taxon>
    </lineage>
</organism>
<dbReference type="SMART" id="SM00355">
    <property type="entry name" value="ZnF_C2H2"/>
    <property type="match status" value="2"/>
</dbReference>
<protein>
    <recommendedName>
        <fullName evidence="2">C2H2-type domain-containing protein</fullName>
    </recommendedName>
</protein>
<name>A0A9P8XTZ6_9PEZI</name>
<dbReference type="OrthoDB" id="7464126at2759"/>
<feature type="domain" description="C2H2-type" evidence="2">
    <location>
        <begin position="289"/>
        <end position="316"/>
    </location>
</feature>
<dbReference type="RefSeq" id="XP_046005508.1">
    <property type="nucleotide sequence ID" value="XM_046157467.1"/>
</dbReference>
<sequence length="496" mass="55770">MSLGSRSDKINQAIGDYVTRRLLPVYERLGEFGSTQAEIEAIELSMVRKSDGMFLYAKLVVDYLTHNIIYNTAEIMTSVNELPEKIVDLFLQSSSSTLRISSTEAALEHTQVVSSCLIHSIMSLPGTESYEKSLSVIKGLHGFLIYATEYWADYLQEYLLQVEPAKHDPSLFNLVEILEGQLAKFLLPGTSAEIQLEPDLARQVLSRWPNVHAHISHEETRRSFDRTDPSFDSSEVILQSHAPPPTGGIESTLDSYKTTIRKLLVEQYFPGVSSEHFESFKAQFRTTAFTCRSPLCPYASRGFDSLEKCREHEASHDVRLKCEVSGCQYLVFTSRKALTRHMNKHHQVMPRCRRMMQPQRRDPTPKNLSPDATPVNDEVLPDMLSAEYQSRPVRVEALSPSGQVTNPSSLLPVYDLQPDLPYDFSYMSPSVIDLPGLSTDWTVDWSEGIYEDHTTIDFVDDGKTCSNGNSNLTPSKAVDQSLTVRLEPILQAASCS</sequence>
<dbReference type="EMBL" id="JAGTJQ010000013">
    <property type="protein sequence ID" value="KAH7014541.1"/>
    <property type="molecule type" value="Genomic_DNA"/>
</dbReference>
<accession>A0A9P8XTZ6</accession>
<comment type="caution">
    <text evidence="3">The sequence shown here is derived from an EMBL/GenBank/DDBJ whole genome shotgun (WGS) entry which is preliminary data.</text>
</comment>
<proteinExistence type="predicted"/>
<feature type="region of interest" description="Disordered" evidence="1">
    <location>
        <begin position="354"/>
        <end position="377"/>
    </location>
</feature>
<evidence type="ECO:0000259" key="2">
    <source>
        <dbReference type="SMART" id="SM00355"/>
    </source>
</evidence>
<feature type="domain" description="C2H2-type" evidence="2">
    <location>
        <begin position="320"/>
        <end position="345"/>
    </location>
</feature>
<gene>
    <name evidence="3" type="ORF">B0I36DRAFT_355736</name>
</gene>
<dbReference type="InterPro" id="IPR013087">
    <property type="entry name" value="Znf_C2H2_type"/>
</dbReference>
<evidence type="ECO:0000313" key="4">
    <source>
        <dbReference type="Proteomes" id="UP000756346"/>
    </source>
</evidence>
<dbReference type="AlphaFoldDB" id="A0A9P8XTZ6"/>